<keyword evidence="4" id="KW-0723">Serine/threonine-protein kinase</keyword>
<evidence type="ECO:0000256" key="9">
    <source>
        <dbReference type="ARBA" id="ARBA00022840"/>
    </source>
</evidence>
<evidence type="ECO:0000256" key="8">
    <source>
        <dbReference type="ARBA" id="ARBA00022777"/>
    </source>
</evidence>
<dbReference type="GO" id="GO:0005524">
    <property type="term" value="F:ATP binding"/>
    <property type="evidence" value="ECO:0007669"/>
    <property type="project" value="UniProtKB-UniRule"/>
</dbReference>
<accession>A0A1I8B0T2</accession>
<evidence type="ECO:0000256" key="2">
    <source>
        <dbReference type="ARBA" id="ARBA00004138"/>
    </source>
</evidence>
<evidence type="ECO:0000256" key="4">
    <source>
        <dbReference type="ARBA" id="ARBA00022527"/>
    </source>
</evidence>
<keyword evidence="15" id="KW-0175">Coiled coil</keyword>
<keyword evidence="5" id="KW-0808">Transferase</keyword>
<comment type="cofactor">
    <cofactor evidence="1">
        <name>Mg(2+)</name>
        <dbReference type="ChEBI" id="CHEBI:18420"/>
    </cofactor>
</comment>
<dbReference type="Gene3D" id="3.30.200.20">
    <property type="entry name" value="Phosphorylase Kinase, domain 1"/>
    <property type="match status" value="1"/>
</dbReference>
<dbReference type="InterPro" id="IPR011009">
    <property type="entry name" value="Kinase-like_dom_sf"/>
</dbReference>
<evidence type="ECO:0000256" key="12">
    <source>
        <dbReference type="ARBA" id="ARBA00047899"/>
    </source>
</evidence>
<dbReference type="Proteomes" id="UP000095281">
    <property type="component" value="Unplaced"/>
</dbReference>
<feature type="compositionally biased region" description="Basic and acidic residues" evidence="16">
    <location>
        <begin position="489"/>
        <end position="500"/>
    </location>
</feature>
<organism evidence="18 19">
    <name type="scientific">Meloidogyne hapla</name>
    <name type="common">Root-knot nematode worm</name>
    <dbReference type="NCBI Taxonomy" id="6305"/>
    <lineage>
        <taxon>Eukaryota</taxon>
        <taxon>Metazoa</taxon>
        <taxon>Ecdysozoa</taxon>
        <taxon>Nematoda</taxon>
        <taxon>Chromadorea</taxon>
        <taxon>Rhabditida</taxon>
        <taxon>Tylenchina</taxon>
        <taxon>Tylenchomorpha</taxon>
        <taxon>Tylenchoidea</taxon>
        <taxon>Meloidogynidae</taxon>
        <taxon>Meloidogyninae</taxon>
        <taxon>Meloidogyne</taxon>
    </lineage>
</organism>
<dbReference type="CDD" id="cd07830">
    <property type="entry name" value="STKc_MAK_like"/>
    <property type="match status" value="1"/>
</dbReference>
<keyword evidence="8" id="KW-0418">Kinase</keyword>
<keyword evidence="11" id="KW-0966">Cell projection</keyword>
<sequence>MTQQAATAASSVIGGIPQGLFNLGVPSIGTNSAPSTGIPPKTLADRYKITKKVGDGTFGEVSLAIKLDTGDVVAIKRMKKKFYSWDEAMNLREVKSLKKLNHPNIIRLREVIRENDILYFVFEFMQENLYELMKERDRYFPENSIRNIIYQVLQGLSYMHRNGFFHRDMKPENIMCNGTELIKVADFGLAREIRSRPPFTDYVSTRWYRAPEILLRSTFYNSPIDLWALGCIMAELYMLRPLFPGTSELDQIFKIINVLGTPTKEEWPEGFRLATAMNFSFHQSSGVPLKSIVNTASDDAIKLMSDFLAWCPEKRPTAVNSLKYPYFQVSQKMGAPILSQPATSAVRKNSAGSTQSDSKLIKNKRITQKAAKLTQKIVPIKGGPFITIGEKQIITENPLAGLEEELEKLQEEQKEKEKQKIEGIRNSESAKTENIIQIRGPDRNRNLSLKGVENIAELIFDTNKNGNNGGGNNFRNNQKGSDLSSSGGLKREQKSMSAKKAKEIYLSKSRYIPGIKSDIIGNNNIGQKTTQLPPALGPKQGNDNTVIQQARTGIQARFEYAYGYVPSFGGNATRQQQQQTTSPQISTTVGRVNWAAKYQRN</sequence>
<feature type="coiled-coil region" evidence="15">
    <location>
        <begin position="399"/>
        <end position="426"/>
    </location>
</feature>
<evidence type="ECO:0000256" key="11">
    <source>
        <dbReference type="ARBA" id="ARBA00023273"/>
    </source>
</evidence>
<comment type="subcellular location">
    <subcellularLocation>
        <location evidence="2">Cell projection</location>
        <location evidence="2">Cilium</location>
    </subcellularLocation>
</comment>
<comment type="catalytic activity">
    <reaction evidence="13">
        <text>L-seryl-[protein] + ATP = O-phospho-L-seryl-[protein] + ADP + H(+)</text>
        <dbReference type="Rhea" id="RHEA:17989"/>
        <dbReference type="Rhea" id="RHEA-COMP:9863"/>
        <dbReference type="Rhea" id="RHEA-COMP:11604"/>
        <dbReference type="ChEBI" id="CHEBI:15378"/>
        <dbReference type="ChEBI" id="CHEBI:29999"/>
        <dbReference type="ChEBI" id="CHEBI:30616"/>
        <dbReference type="ChEBI" id="CHEBI:83421"/>
        <dbReference type="ChEBI" id="CHEBI:456216"/>
        <dbReference type="EC" id="2.7.11.1"/>
    </reaction>
</comment>
<protein>
    <recommendedName>
        <fullName evidence="3">non-specific serine/threonine protein kinase</fullName>
        <ecNumber evidence="3">2.7.11.1</ecNumber>
    </recommendedName>
</protein>
<feature type="binding site" evidence="14">
    <location>
        <position position="76"/>
    </location>
    <ligand>
        <name>ATP</name>
        <dbReference type="ChEBI" id="CHEBI:30616"/>
    </ligand>
</feature>
<keyword evidence="6" id="KW-0479">Metal-binding</keyword>
<dbReference type="OMA" id="KEINMCK"/>
<evidence type="ECO:0000256" key="1">
    <source>
        <dbReference type="ARBA" id="ARBA00001946"/>
    </source>
</evidence>
<dbReference type="AlphaFoldDB" id="A0A1I8B0T2"/>
<feature type="compositionally biased region" description="Low complexity" evidence="16">
    <location>
        <begin position="473"/>
        <end position="488"/>
    </location>
</feature>
<evidence type="ECO:0000313" key="18">
    <source>
        <dbReference type="Proteomes" id="UP000095281"/>
    </source>
</evidence>
<evidence type="ECO:0000256" key="16">
    <source>
        <dbReference type="SAM" id="MobiDB-lite"/>
    </source>
</evidence>
<dbReference type="InterPro" id="IPR008271">
    <property type="entry name" value="Ser/Thr_kinase_AS"/>
</dbReference>
<reference evidence="19" key="1">
    <citation type="submission" date="2016-11" db="UniProtKB">
        <authorList>
            <consortium name="WormBaseParasite"/>
        </authorList>
    </citation>
    <scope>IDENTIFICATION</scope>
</reference>
<evidence type="ECO:0000313" key="19">
    <source>
        <dbReference type="WBParaSite" id="MhA1_Contig1189.frz3.fgene4"/>
    </source>
</evidence>
<comment type="catalytic activity">
    <reaction evidence="12">
        <text>L-threonyl-[protein] + ATP = O-phospho-L-threonyl-[protein] + ADP + H(+)</text>
        <dbReference type="Rhea" id="RHEA:46608"/>
        <dbReference type="Rhea" id="RHEA-COMP:11060"/>
        <dbReference type="Rhea" id="RHEA-COMP:11605"/>
        <dbReference type="ChEBI" id="CHEBI:15378"/>
        <dbReference type="ChEBI" id="CHEBI:30013"/>
        <dbReference type="ChEBI" id="CHEBI:30616"/>
        <dbReference type="ChEBI" id="CHEBI:61977"/>
        <dbReference type="ChEBI" id="CHEBI:456216"/>
        <dbReference type="EC" id="2.7.11.1"/>
    </reaction>
</comment>
<dbReference type="PROSITE" id="PS00107">
    <property type="entry name" value="PROTEIN_KINASE_ATP"/>
    <property type="match status" value="1"/>
</dbReference>
<evidence type="ECO:0000256" key="14">
    <source>
        <dbReference type="PROSITE-ProRule" id="PRU10141"/>
    </source>
</evidence>
<dbReference type="PROSITE" id="PS00108">
    <property type="entry name" value="PROTEIN_KINASE_ST"/>
    <property type="match status" value="1"/>
</dbReference>
<feature type="region of interest" description="Disordered" evidence="16">
    <location>
        <begin position="462"/>
        <end position="500"/>
    </location>
</feature>
<dbReference type="GO" id="GO:0005929">
    <property type="term" value="C:cilium"/>
    <property type="evidence" value="ECO:0007669"/>
    <property type="project" value="UniProtKB-SubCell"/>
</dbReference>
<evidence type="ECO:0000256" key="13">
    <source>
        <dbReference type="ARBA" id="ARBA00048679"/>
    </source>
</evidence>
<dbReference type="WBParaSite" id="MhA1_Contig1189.frz3.fgene4">
    <property type="protein sequence ID" value="MhA1_Contig1189.frz3.fgene4"/>
    <property type="gene ID" value="MhA1_Contig1189.frz3.fgene4"/>
</dbReference>
<dbReference type="InterPro" id="IPR050117">
    <property type="entry name" value="MAPK"/>
</dbReference>
<dbReference type="SUPFAM" id="SSF56112">
    <property type="entry name" value="Protein kinase-like (PK-like)"/>
    <property type="match status" value="1"/>
</dbReference>
<dbReference type="FunFam" id="3.30.200.20:FF:000071">
    <property type="entry name" value="serine/threonine-protein kinase MAK isoform X1"/>
    <property type="match status" value="1"/>
</dbReference>
<keyword evidence="18" id="KW-1185">Reference proteome</keyword>
<dbReference type="Pfam" id="PF00069">
    <property type="entry name" value="Pkinase"/>
    <property type="match status" value="1"/>
</dbReference>
<keyword evidence="10" id="KW-0460">Magnesium</keyword>
<dbReference type="InterPro" id="IPR000719">
    <property type="entry name" value="Prot_kinase_dom"/>
</dbReference>
<dbReference type="EC" id="2.7.11.1" evidence="3"/>
<feature type="domain" description="Protein kinase" evidence="17">
    <location>
        <begin position="47"/>
        <end position="327"/>
    </location>
</feature>
<evidence type="ECO:0000259" key="17">
    <source>
        <dbReference type="PROSITE" id="PS50011"/>
    </source>
</evidence>
<dbReference type="GO" id="GO:0046872">
    <property type="term" value="F:metal ion binding"/>
    <property type="evidence" value="ECO:0007669"/>
    <property type="project" value="UniProtKB-KW"/>
</dbReference>
<keyword evidence="7 14" id="KW-0547">Nucleotide-binding</keyword>
<evidence type="ECO:0000256" key="3">
    <source>
        <dbReference type="ARBA" id="ARBA00012513"/>
    </source>
</evidence>
<dbReference type="GO" id="GO:0004674">
    <property type="term" value="F:protein serine/threonine kinase activity"/>
    <property type="evidence" value="ECO:0007669"/>
    <property type="project" value="UniProtKB-KW"/>
</dbReference>
<evidence type="ECO:0000256" key="15">
    <source>
        <dbReference type="SAM" id="Coils"/>
    </source>
</evidence>
<evidence type="ECO:0000256" key="5">
    <source>
        <dbReference type="ARBA" id="ARBA00022679"/>
    </source>
</evidence>
<dbReference type="Gene3D" id="1.10.510.10">
    <property type="entry name" value="Transferase(Phosphotransferase) domain 1"/>
    <property type="match status" value="1"/>
</dbReference>
<dbReference type="SMART" id="SM00220">
    <property type="entry name" value="S_TKc"/>
    <property type="match status" value="1"/>
</dbReference>
<dbReference type="PANTHER" id="PTHR24055">
    <property type="entry name" value="MITOGEN-ACTIVATED PROTEIN KINASE"/>
    <property type="match status" value="1"/>
</dbReference>
<evidence type="ECO:0000256" key="6">
    <source>
        <dbReference type="ARBA" id="ARBA00022723"/>
    </source>
</evidence>
<proteinExistence type="predicted"/>
<evidence type="ECO:0000256" key="10">
    <source>
        <dbReference type="ARBA" id="ARBA00022842"/>
    </source>
</evidence>
<keyword evidence="9 14" id="KW-0067">ATP-binding</keyword>
<evidence type="ECO:0000256" key="7">
    <source>
        <dbReference type="ARBA" id="ARBA00022741"/>
    </source>
</evidence>
<dbReference type="InterPro" id="IPR017441">
    <property type="entry name" value="Protein_kinase_ATP_BS"/>
</dbReference>
<name>A0A1I8B0T2_MELHA</name>
<dbReference type="PROSITE" id="PS50011">
    <property type="entry name" value="PROTEIN_KINASE_DOM"/>
    <property type="match status" value="1"/>
</dbReference>
<dbReference type="FunFam" id="1.10.510.10:FF:000685">
    <property type="entry name" value="Serine/threonine-protein kinase dyf-5"/>
    <property type="match status" value="1"/>
</dbReference>